<keyword evidence="2" id="KW-1185">Reference proteome</keyword>
<dbReference type="Proteomes" id="UP000623467">
    <property type="component" value="Unassembled WGS sequence"/>
</dbReference>
<organism evidence="1 2">
    <name type="scientific">Mycena sanguinolenta</name>
    <dbReference type="NCBI Taxonomy" id="230812"/>
    <lineage>
        <taxon>Eukaryota</taxon>
        <taxon>Fungi</taxon>
        <taxon>Dikarya</taxon>
        <taxon>Basidiomycota</taxon>
        <taxon>Agaricomycotina</taxon>
        <taxon>Agaricomycetes</taxon>
        <taxon>Agaricomycetidae</taxon>
        <taxon>Agaricales</taxon>
        <taxon>Marasmiineae</taxon>
        <taxon>Mycenaceae</taxon>
        <taxon>Mycena</taxon>
    </lineage>
</organism>
<accession>A0A8H7DDW3</accession>
<name>A0A8H7DDW3_9AGAR</name>
<gene>
    <name evidence="1" type="ORF">MSAN_00859700</name>
</gene>
<comment type="caution">
    <text evidence="1">The sequence shown here is derived from an EMBL/GenBank/DDBJ whole genome shotgun (WGS) entry which is preliminary data.</text>
</comment>
<reference evidence="1" key="1">
    <citation type="submission" date="2020-05" db="EMBL/GenBank/DDBJ databases">
        <title>Mycena genomes resolve the evolution of fungal bioluminescence.</title>
        <authorList>
            <person name="Tsai I.J."/>
        </authorList>
    </citation>
    <scope>NUCLEOTIDE SEQUENCE</scope>
    <source>
        <strain evidence="1">160909Yilan</strain>
    </source>
</reference>
<sequence length="99" mass="11012">MAPSTSSSPSSNLIQSSCHLSATLLLNVSLLIMSTYLSHSPFYVFTQSFSLPLRLVHPSTHSFPVMHPTSIFPRPVPAFELSHIAAYITVLWSHCRWQA</sequence>
<dbReference type="AlphaFoldDB" id="A0A8H7DDW3"/>
<evidence type="ECO:0000313" key="1">
    <source>
        <dbReference type="EMBL" id="KAF7367946.1"/>
    </source>
</evidence>
<dbReference type="EMBL" id="JACAZH010000005">
    <property type="protein sequence ID" value="KAF7367946.1"/>
    <property type="molecule type" value="Genomic_DNA"/>
</dbReference>
<evidence type="ECO:0000313" key="2">
    <source>
        <dbReference type="Proteomes" id="UP000623467"/>
    </source>
</evidence>
<protein>
    <submittedName>
        <fullName evidence="1">Uncharacterized protein</fullName>
    </submittedName>
</protein>
<proteinExistence type="predicted"/>